<dbReference type="InterPro" id="IPR045055">
    <property type="entry name" value="DNA2/NAM7-like"/>
</dbReference>
<dbReference type="InterPro" id="IPR047187">
    <property type="entry name" value="SF1_C_Upf1"/>
</dbReference>
<dbReference type="Pfam" id="PF13086">
    <property type="entry name" value="AAA_11"/>
    <property type="match status" value="1"/>
</dbReference>
<dbReference type="CDD" id="cd18808">
    <property type="entry name" value="SF1_C_Upf1"/>
    <property type="match status" value="1"/>
</dbReference>
<proteinExistence type="predicted"/>
<keyword evidence="1" id="KW-0547">Nucleotide-binding</keyword>
<dbReference type="OrthoDB" id="6513042at2759"/>
<protein>
    <submittedName>
        <fullName evidence="9">Uncharacterized protein</fullName>
    </submittedName>
</protein>
<dbReference type="Proteomes" id="UP000652761">
    <property type="component" value="Unassembled WGS sequence"/>
</dbReference>
<feature type="domain" description="DUF6469" evidence="8">
    <location>
        <begin position="129"/>
        <end position="255"/>
    </location>
</feature>
<dbReference type="InterPro" id="IPR045529">
    <property type="entry name" value="DUF6469"/>
</dbReference>
<dbReference type="SUPFAM" id="SSF52540">
    <property type="entry name" value="P-loop containing nucleoside triphosphate hydrolases"/>
    <property type="match status" value="1"/>
</dbReference>
<feature type="domain" description="DNA2/NAM7 helicase-like C-terminal" evidence="7">
    <location>
        <begin position="674"/>
        <end position="871"/>
    </location>
</feature>
<dbReference type="GO" id="GO:0005694">
    <property type="term" value="C:chromosome"/>
    <property type="evidence" value="ECO:0007669"/>
    <property type="project" value="UniProtKB-ARBA"/>
</dbReference>
<evidence type="ECO:0000256" key="5">
    <source>
        <dbReference type="SAM" id="SignalP"/>
    </source>
</evidence>
<evidence type="ECO:0000256" key="4">
    <source>
        <dbReference type="ARBA" id="ARBA00022840"/>
    </source>
</evidence>
<dbReference type="FunFam" id="3.40.50.300:FF:000326">
    <property type="entry name" value="P-loop containing nucleoside triphosphate hydrolase"/>
    <property type="match status" value="1"/>
</dbReference>
<dbReference type="Pfam" id="PF13087">
    <property type="entry name" value="AAA_12"/>
    <property type="match status" value="1"/>
</dbReference>
<keyword evidence="10" id="KW-1185">Reference proteome</keyword>
<comment type="caution">
    <text evidence="9">The sequence shown here is derived from an EMBL/GenBank/DDBJ whole genome shotgun (WGS) entry which is preliminary data.</text>
</comment>
<dbReference type="PANTHER" id="PTHR10887:SF515">
    <property type="entry name" value="P-LOOP CONTAINING NUCLEOSIDE TRIPHOSPHATE HYDROLASES SUPERFAMILY PROTEIN"/>
    <property type="match status" value="1"/>
</dbReference>
<dbReference type="EMBL" id="NMUH01001030">
    <property type="protein sequence ID" value="MQL88099.1"/>
    <property type="molecule type" value="Genomic_DNA"/>
</dbReference>
<dbReference type="GO" id="GO:0005524">
    <property type="term" value="F:ATP binding"/>
    <property type="evidence" value="ECO:0007669"/>
    <property type="project" value="UniProtKB-KW"/>
</dbReference>
<dbReference type="InterPro" id="IPR041679">
    <property type="entry name" value="DNA2/NAM7-like_C"/>
</dbReference>
<keyword evidence="4" id="KW-0067">ATP-binding</keyword>
<dbReference type="PANTHER" id="PTHR10887">
    <property type="entry name" value="DNA2/NAM7 HELICASE FAMILY"/>
    <property type="match status" value="1"/>
</dbReference>
<evidence type="ECO:0000259" key="8">
    <source>
        <dbReference type="Pfam" id="PF20073"/>
    </source>
</evidence>
<evidence type="ECO:0000313" key="9">
    <source>
        <dbReference type="EMBL" id="MQL88099.1"/>
    </source>
</evidence>
<gene>
    <name evidence="9" type="ORF">Taro_020656</name>
</gene>
<dbReference type="InterPro" id="IPR041677">
    <property type="entry name" value="DNA2/NAM7_AAA_11"/>
</dbReference>
<dbReference type="AlphaFoldDB" id="A0A843V947"/>
<dbReference type="Pfam" id="PF20073">
    <property type="entry name" value="DUF6469"/>
    <property type="match status" value="1"/>
</dbReference>
<reference evidence="9" key="1">
    <citation type="submission" date="2017-07" db="EMBL/GenBank/DDBJ databases">
        <title>Taro Niue Genome Assembly and Annotation.</title>
        <authorList>
            <person name="Atibalentja N."/>
            <person name="Keating K."/>
            <person name="Fields C.J."/>
        </authorList>
    </citation>
    <scope>NUCLEOTIDE SEQUENCE</scope>
    <source>
        <strain evidence="9">Niue_2</strain>
        <tissue evidence="9">Leaf</tissue>
    </source>
</reference>
<dbReference type="GO" id="GO:0016787">
    <property type="term" value="F:hydrolase activity"/>
    <property type="evidence" value="ECO:0007669"/>
    <property type="project" value="UniProtKB-KW"/>
</dbReference>
<dbReference type="Gene3D" id="3.40.50.300">
    <property type="entry name" value="P-loop containing nucleotide triphosphate hydrolases"/>
    <property type="match status" value="2"/>
</dbReference>
<evidence type="ECO:0000256" key="1">
    <source>
        <dbReference type="ARBA" id="ARBA00022741"/>
    </source>
</evidence>
<accession>A0A843V947</accession>
<keyword evidence="2" id="KW-0378">Hydrolase</keyword>
<keyword evidence="5" id="KW-0732">Signal</keyword>
<evidence type="ECO:0000256" key="3">
    <source>
        <dbReference type="ARBA" id="ARBA00022806"/>
    </source>
</evidence>
<organism evidence="9 10">
    <name type="scientific">Colocasia esculenta</name>
    <name type="common">Wild taro</name>
    <name type="synonym">Arum esculentum</name>
    <dbReference type="NCBI Taxonomy" id="4460"/>
    <lineage>
        <taxon>Eukaryota</taxon>
        <taxon>Viridiplantae</taxon>
        <taxon>Streptophyta</taxon>
        <taxon>Embryophyta</taxon>
        <taxon>Tracheophyta</taxon>
        <taxon>Spermatophyta</taxon>
        <taxon>Magnoliopsida</taxon>
        <taxon>Liliopsida</taxon>
        <taxon>Araceae</taxon>
        <taxon>Aroideae</taxon>
        <taxon>Colocasieae</taxon>
        <taxon>Colocasia</taxon>
    </lineage>
</organism>
<dbReference type="InterPro" id="IPR027417">
    <property type="entry name" value="P-loop_NTPase"/>
</dbReference>
<evidence type="ECO:0000259" key="7">
    <source>
        <dbReference type="Pfam" id="PF13087"/>
    </source>
</evidence>
<dbReference type="GO" id="GO:0004386">
    <property type="term" value="F:helicase activity"/>
    <property type="evidence" value="ECO:0007669"/>
    <property type="project" value="UniProtKB-KW"/>
</dbReference>
<feature type="signal peptide" evidence="5">
    <location>
        <begin position="1"/>
        <end position="21"/>
    </location>
</feature>
<keyword evidence="3" id="KW-0347">Helicase</keyword>
<sequence>MRGAVEALLARLLLAADRLRASSSTQDYRRASSSSPVAAVNGLSSAEKGMTSNGGRKHKEKKKKLDLIDLVFSWSMKDVFNKELYKYQVEEIPETFESLAKYLGSYTAPLIEEIRADLCSCLEAVGQAPCTEILSVKPEKPKDMLLYKVQVDVEANASPPGGREVYRPKRGDLCLFLDVRPTHVSQLTQCGRPYTVALVTSGSQDDENPTNFSIKASQAIAVENHGRKKGDQQPLFAVFLLNMSTYTRIWNALDLELATNRNTGFMKKVLGTKNLVSGTCGQCASGKSNSAEDRKIQNDLLCFELDNSQNEAVCMCLSARKCPHKHSISLIWGPPGTGKTKTVSTLLWMLQTMKCRTLTCAPTNIAVMEVARRLVRLVKKAPAGDDHRLGDIVLFGNKDRMKMDGEDDLYGVFLENRVRALSHCFVLATGWKNCLASMIKFLHACSSQYESHLEEVNKDGKDKVVKFGEFVRQKFGVASKNLSTCLKILRTHLPIASISAKDYKNMTLVLSLLKNLKVLLHSGGLSDTNLQNVFKPVNLVADASSQAKKTNHHGARSNSVLFPLQKTRSQCLRVLRDLEGSLHLPQTSCKDDIRDFCLRNAVLIFCTTSSSYKLHKVPMAKPIELLVIDEASQLKECEALIPLQLCGIQHAFLVGDELQLPAMVQSEISKNALLGRSLFERLTSLGQKKHLLKIQYRMHPSISSFPNCSFYENQIMNGPNVMDRGYEKRYLPGPMFGPYSFMDIPHGKEVSNRLGHSQKNMDEVAVILKILRSLSGVSATLSQKLSVGIVSPYKGQVAAINEAVGKTYASCPQFDVKVKSIDGFQGGEEDVIILSTVRANNHGSVGFLANCQRANVALTRARYCLWILGNARTLINSGSIWAELVQDAKERGCFYNANEGLDYITARRSPPNDLPLEWLSLQMSQLKVGGNPTGLQPGSSKIQEEKQSKEMTEGRKLYMPMGAHQYRVIDRQKLMYQQFGFNSHSDLVHGSVVIQEGGIYMLSVDELPRAREKVLLRN</sequence>
<evidence type="ECO:0000259" key="6">
    <source>
        <dbReference type="Pfam" id="PF13086"/>
    </source>
</evidence>
<feature type="domain" description="DNA2/NAM7 helicase helicase" evidence="6">
    <location>
        <begin position="305"/>
        <end position="667"/>
    </location>
</feature>
<feature type="chain" id="PRO_5032866756" evidence="5">
    <location>
        <begin position="22"/>
        <end position="1018"/>
    </location>
</feature>
<name>A0A843V947_COLES</name>
<evidence type="ECO:0000256" key="2">
    <source>
        <dbReference type="ARBA" id="ARBA00022801"/>
    </source>
</evidence>
<evidence type="ECO:0000313" key="10">
    <source>
        <dbReference type="Proteomes" id="UP000652761"/>
    </source>
</evidence>